<dbReference type="Gene3D" id="2.70.98.10">
    <property type="match status" value="1"/>
</dbReference>
<evidence type="ECO:0000313" key="7">
    <source>
        <dbReference type="Proteomes" id="UP000707535"/>
    </source>
</evidence>
<dbReference type="GO" id="GO:0016798">
    <property type="term" value="F:hydrolase activity, acting on glycosyl bonds"/>
    <property type="evidence" value="ECO:0007669"/>
    <property type="project" value="UniProtKB-KW"/>
</dbReference>
<dbReference type="InterPro" id="IPR005887">
    <property type="entry name" value="GH92_a_mannosidase_put"/>
</dbReference>
<dbReference type="InterPro" id="IPR041371">
    <property type="entry name" value="GH92_N"/>
</dbReference>
<dbReference type="Pfam" id="PF17678">
    <property type="entry name" value="Glyco_hydro_92N"/>
    <property type="match status" value="1"/>
</dbReference>
<feature type="domain" description="F5/8 type C" evidence="3">
    <location>
        <begin position="87"/>
        <end position="212"/>
    </location>
</feature>
<feature type="region of interest" description="Disordered" evidence="1">
    <location>
        <begin position="1130"/>
        <end position="1157"/>
    </location>
</feature>
<dbReference type="GO" id="GO:0005829">
    <property type="term" value="C:cytosol"/>
    <property type="evidence" value="ECO:0007669"/>
    <property type="project" value="TreeGrafter"/>
</dbReference>
<dbReference type="GO" id="GO:0006516">
    <property type="term" value="P:glycoprotein catabolic process"/>
    <property type="evidence" value="ECO:0007669"/>
    <property type="project" value="TreeGrafter"/>
</dbReference>
<keyword evidence="2" id="KW-1133">Transmembrane helix</keyword>
<evidence type="ECO:0000259" key="5">
    <source>
        <dbReference type="Pfam" id="PF17678"/>
    </source>
</evidence>
<dbReference type="Gene3D" id="3.30.2080.10">
    <property type="entry name" value="GH92 mannosidase domain"/>
    <property type="match status" value="1"/>
</dbReference>
<reference evidence="6" key="1">
    <citation type="journal article" date="2021" name="PeerJ">
        <title>Extensive microbial diversity within the chicken gut microbiome revealed by metagenomics and culture.</title>
        <authorList>
            <person name="Gilroy R."/>
            <person name="Ravi A."/>
            <person name="Getino M."/>
            <person name="Pursley I."/>
            <person name="Horton D.L."/>
            <person name="Alikhan N.F."/>
            <person name="Baker D."/>
            <person name="Gharbi K."/>
            <person name="Hall N."/>
            <person name="Watson M."/>
            <person name="Adriaenssens E.M."/>
            <person name="Foster-Nyarko E."/>
            <person name="Jarju S."/>
            <person name="Secka A."/>
            <person name="Antonio M."/>
            <person name="Oren A."/>
            <person name="Chaudhuri R.R."/>
            <person name="La Ragione R."/>
            <person name="Hildebrand F."/>
            <person name="Pallen M.J."/>
        </authorList>
    </citation>
    <scope>NUCLEOTIDE SEQUENCE</scope>
    <source>
        <strain evidence="6">CHK174-6876</strain>
    </source>
</reference>
<keyword evidence="2" id="KW-0472">Membrane</keyword>
<feature type="domain" description="Glycosyl hydrolase family 92" evidence="4">
    <location>
        <begin position="641"/>
        <end position="1131"/>
    </location>
</feature>
<dbReference type="Pfam" id="PF07971">
    <property type="entry name" value="Glyco_hydro_92"/>
    <property type="match status" value="1"/>
</dbReference>
<evidence type="ECO:0000256" key="1">
    <source>
        <dbReference type="SAM" id="MobiDB-lite"/>
    </source>
</evidence>
<dbReference type="Proteomes" id="UP000707535">
    <property type="component" value="Unassembled WGS sequence"/>
</dbReference>
<dbReference type="InterPro" id="IPR014718">
    <property type="entry name" value="GH-type_carb-bd"/>
</dbReference>
<dbReference type="EMBL" id="DYXG01000115">
    <property type="protein sequence ID" value="HJE98244.1"/>
    <property type="molecule type" value="Genomic_DNA"/>
</dbReference>
<keyword evidence="6" id="KW-0326">Glycosidase</keyword>
<evidence type="ECO:0000259" key="3">
    <source>
        <dbReference type="Pfam" id="PF00754"/>
    </source>
</evidence>
<feature type="transmembrane region" description="Helical" evidence="2">
    <location>
        <begin position="7"/>
        <end position="26"/>
    </location>
</feature>
<dbReference type="Gene3D" id="1.20.1050.60">
    <property type="entry name" value="alpha-1,2-mannosidase"/>
    <property type="match status" value="1"/>
</dbReference>
<evidence type="ECO:0000259" key="4">
    <source>
        <dbReference type="Pfam" id="PF07971"/>
    </source>
</evidence>
<dbReference type="Pfam" id="PF00754">
    <property type="entry name" value="F5_F8_type_C"/>
    <property type="match status" value="1"/>
</dbReference>
<comment type="caution">
    <text evidence="6">The sequence shown here is derived from an EMBL/GenBank/DDBJ whole genome shotgun (WGS) entry which is preliminary data.</text>
</comment>
<feature type="compositionally biased region" description="Polar residues" evidence="1">
    <location>
        <begin position="1130"/>
        <end position="1151"/>
    </location>
</feature>
<dbReference type="EC" id="3.2.1.-" evidence="6"/>
<dbReference type="GO" id="GO:0030246">
    <property type="term" value="F:carbohydrate binding"/>
    <property type="evidence" value="ECO:0007669"/>
    <property type="project" value="InterPro"/>
</dbReference>
<keyword evidence="6" id="KW-0378">Hydrolase</keyword>
<dbReference type="Gene3D" id="2.60.120.260">
    <property type="entry name" value="Galactose-binding domain-like"/>
    <property type="match status" value="2"/>
</dbReference>
<dbReference type="GO" id="GO:0005975">
    <property type="term" value="P:carbohydrate metabolic process"/>
    <property type="evidence" value="ECO:0007669"/>
    <property type="project" value="InterPro"/>
</dbReference>
<dbReference type="InterPro" id="IPR012939">
    <property type="entry name" value="Glyco_hydro_92"/>
</dbReference>
<dbReference type="FunFam" id="3.30.2080.10:FF:000001">
    <property type="entry name" value="Alpha-1,2-mannosidase subfamily"/>
    <property type="match status" value="1"/>
</dbReference>
<evidence type="ECO:0000256" key="2">
    <source>
        <dbReference type="SAM" id="Phobius"/>
    </source>
</evidence>
<dbReference type="SUPFAM" id="SSF48208">
    <property type="entry name" value="Six-hairpin glycosidases"/>
    <property type="match status" value="1"/>
</dbReference>
<feature type="domain" description="Glycosyl hydrolase family 92 N-terminal" evidence="5">
    <location>
        <begin position="413"/>
        <end position="635"/>
    </location>
</feature>
<sequence length="1286" mass="144559">MKNLNRFGALIVSVGAGILIGTGLNFHNSNTTVHADQTLFSTSFETDENQTFPENDLNSRLGSSNLSNTFAPEIDGDLTNQVDQDSIKGSKDFNDSETKQNLFDSDLSTKFLSNEDQGKGIWVSFSLEKAQKIGVYALGSANDESSRDPKNWQLYGSTDGQKWESIDRQTDQKFSGRKQWKKYQVQAKKTYKYYKFQVDENNGADMTQLSELKIGSGNKDDNPGSSPMMSSTLSTGPKDAINQQNNMGWTGKKALEFKGSVAKNGHAYSHNNLINDLNIKVNRNTNLQYKIFPSNGQHDYDNNYDYEFTPMYASINLEFSDGTYLSQLKPLSTDNFAVTPQGQGSSRSLYYNQWNQITTNIGEVAAGKTIKRVMISFDDQNAKAGKTFDDFIDDVKLSNGSTGTTNAANKTDYVNTLRGTNATGDFSRGLNIPATTVPNGFNFWTPATNYNSNLVYEYQNNGDRKFQYMTVSHEPSIWVGDRGTWQFMVNTSIDSSKVSSGSDIDHTKYASDFSHENETAKPQLYSIAFPDKSNAAGAKMSLTPSMHGAITRFQFDNNAKNKNVVFDSSRADGSLEFDATNNSFSAITKDGNNGMHQMYVYGTFDKPYQVSKVENSKQGIVSFKDNDVSMKVATSFVSAKQAQKNYELELANQNFNSLQQQTTSEWEKIMNKVQVKGATHNQLVTLYSNMYRLYMYPNFYGENQGTNARPDWVHSDPYSGSMEKPVAKSGKMYFNNGFWDTYRTAWPAYSILSPDKETDYLNGLVQHYRNQGWVPRWIAPGGTNSMVGTSSDIIFADAMMKNIPFAHKDAYESAIKNASVQSENLTNGGRKALNQSNFLGYVPSESDNFGLSWSMEGYINDWGLYQMSKKQHKLAEAKYYKNRALTYAKMFDRNGQQAADKWFKGKKQDGSWTTDPQNFDPTSWSRDYTETDAYNMAVSVPQDGNGLANLYGGPAGLTQKIDQIVNTPGDFTTDGGVIHEMREQREVKLGQYGHSNQPAHDILYMYAFSSQPWKTQKYTRDILKRLYVGSDFGQGYVGDEDNGEQSAWYILSALGIYPQNLASNQFVLGSPLFKEAKVQLPHGRSLTVKAPNNSDKNVYVNSVYLNGRRIDKTYLDYKQIMRGGVLRFNMSSRPNTRRGTQQWQKPASLTQGRKAPQVKTDAFDKGQVVGSDQDYKKLVDNDSNTVTTVKNNSTLDVKLDRARRIDMLTLSNSTKDTKFKNVKIYGSRDGKHWRPVDQVRNVGFTYDKSTKPYLIRKTFAPYQHYRLKFEGGSGQLGEVELLGNMD</sequence>
<protein>
    <submittedName>
        <fullName evidence="6">GH92 family glycosyl hydrolase</fullName>
        <ecNumber evidence="6">3.2.1.-</ecNumber>
    </submittedName>
</protein>
<dbReference type="SUPFAM" id="SSF49785">
    <property type="entry name" value="Galactose-binding domain-like"/>
    <property type="match status" value="2"/>
</dbReference>
<dbReference type="InterPro" id="IPR008928">
    <property type="entry name" value="6-hairpin_glycosidase_sf"/>
</dbReference>
<dbReference type="PANTHER" id="PTHR12143">
    <property type="entry name" value="PEPTIDE N-GLYCANASE PNGASE -RELATED"/>
    <property type="match status" value="1"/>
</dbReference>
<name>A0A921K1S2_9LACO</name>
<accession>A0A921K1S2</accession>
<dbReference type="GO" id="GO:0000224">
    <property type="term" value="F:peptide-N4-(N-acetyl-beta-glucosaminyl)asparagine amidase activity"/>
    <property type="evidence" value="ECO:0007669"/>
    <property type="project" value="TreeGrafter"/>
</dbReference>
<evidence type="ECO:0000313" key="6">
    <source>
        <dbReference type="EMBL" id="HJE98244.1"/>
    </source>
</evidence>
<organism evidence="6 7">
    <name type="scientific">Ligilactobacillus acidipiscis</name>
    <dbReference type="NCBI Taxonomy" id="89059"/>
    <lineage>
        <taxon>Bacteria</taxon>
        <taxon>Bacillati</taxon>
        <taxon>Bacillota</taxon>
        <taxon>Bacilli</taxon>
        <taxon>Lactobacillales</taxon>
        <taxon>Lactobacillaceae</taxon>
        <taxon>Ligilactobacillus</taxon>
    </lineage>
</organism>
<proteinExistence type="predicted"/>
<dbReference type="PANTHER" id="PTHR12143:SF43">
    <property type="entry name" value="PUTATIVE-RELATED"/>
    <property type="match status" value="1"/>
</dbReference>
<reference evidence="6" key="2">
    <citation type="submission" date="2021-09" db="EMBL/GenBank/DDBJ databases">
        <authorList>
            <person name="Gilroy R."/>
        </authorList>
    </citation>
    <scope>NUCLEOTIDE SEQUENCE</scope>
    <source>
        <strain evidence="6">CHK174-6876</strain>
    </source>
</reference>
<feature type="compositionally biased region" description="Polar residues" evidence="1">
    <location>
        <begin position="223"/>
        <end position="237"/>
    </location>
</feature>
<keyword evidence="2" id="KW-0812">Transmembrane</keyword>
<feature type="region of interest" description="Disordered" evidence="1">
    <location>
        <begin position="213"/>
        <end position="237"/>
    </location>
</feature>
<dbReference type="NCBIfam" id="TIGR01180">
    <property type="entry name" value="aman2_put"/>
    <property type="match status" value="1"/>
</dbReference>
<dbReference type="InterPro" id="IPR050883">
    <property type="entry name" value="PNGase"/>
</dbReference>
<gene>
    <name evidence="6" type="ORF">K8V00_11565</name>
</gene>
<dbReference type="InterPro" id="IPR000421">
    <property type="entry name" value="FA58C"/>
</dbReference>
<dbReference type="InterPro" id="IPR008979">
    <property type="entry name" value="Galactose-bd-like_sf"/>
</dbReference>
<dbReference type="Gene3D" id="1.20.1610.10">
    <property type="entry name" value="alpha-1,2-mannosidases domains"/>
    <property type="match status" value="1"/>
</dbReference>